<dbReference type="PANTHER" id="PTHR12658">
    <property type="entry name" value="BETA-TUBULIN COFACTOR D"/>
    <property type="match status" value="1"/>
</dbReference>
<dbReference type="PROSITE" id="PS50077">
    <property type="entry name" value="HEAT_REPEAT"/>
    <property type="match status" value="1"/>
</dbReference>
<dbReference type="Pfam" id="PF12612">
    <property type="entry name" value="TFCD_C"/>
    <property type="match status" value="1"/>
</dbReference>
<dbReference type="GO" id="GO:0007021">
    <property type="term" value="P:tubulin complex assembly"/>
    <property type="evidence" value="ECO:0007669"/>
    <property type="project" value="InterPro"/>
</dbReference>
<dbReference type="Gene3D" id="1.25.10.10">
    <property type="entry name" value="Leucine-rich Repeat Variant"/>
    <property type="match status" value="1"/>
</dbReference>
<dbReference type="InterPro" id="IPR022577">
    <property type="entry name" value="TBCD_C"/>
</dbReference>
<dbReference type="EMBL" id="MU006564">
    <property type="protein sequence ID" value="KAF2750521.1"/>
    <property type="molecule type" value="Genomic_DNA"/>
</dbReference>
<dbReference type="AlphaFoldDB" id="A0A6A6VMT9"/>
<evidence type="ECO:0000313" key="6">
    <source>
        <dbReference type="Proteomes" id="UP000799440"/>
    </source>
</evidence>
<dbReference type="InterPro" id="IPR021133">
    <property type="entry name" value="HEAT_type_2"/>
</dbReference>
<protein>
    <submittedName>
        <fullName evidence="5">Uncharacterized protein</fullName>
    </submittedName>
</protein>
<dbReference type="InterPro" id="IPR033162">
    <property type="entry name" value="TBCD"/>
</dbReference>
<dbReference type="GO" id="GO:0007023">
    <property type="term" value="P:post-chaperonin tubulin folding pathway"/>
    <property type="evidence" value="ECO:0007669"/>
    <property type="project" value="InterPro"/>
</dbReference>
<keyword evidence="6" id="KW-1185">Reference proteome</keyword>
<dbReference type="PANTHER" id="PTHR12658:SF0">
    <property type="entry name" value="TUBULIN-SPECIFIC CHAPERONE D"/>
    <property type="match status" value="1"/>
</dbReference>
<dbReference type="SUPFAM" id="SSF48371">
    <property type="entry name" value="ARM repeat"/>
    <property type="match status" value="1"/>
</dbReference>
<feature type="repeat" description="HEAT" evidence="2">
    <location>
        <begin position="354"/>
        <end position="391"/>
    </location>
</feature>
<dbReference type="InterPro" id="IPR011989">
    <property type="entry name" value="ARM-like"/>
</dbReference>
<gene>
    <name evidence="5" type="ORF">M011DRAFT_397101</name>
</gene>
<evidence type="ECO:0000256" key="2">
    <source>
        <dbReference type="PROSITE-ProRule" id="PRU00103"/>
    </source>
</evidence>
<dbReference type="Proteomes" id="UP000799440">
    <property type="component" value="Unassembled WGS sequence"/>
</dbReference>
<sequence length="1195" mass="131670">MNAGEDDDLKLSRWSGSLLADVKNLLPKLLYSKSHTHGSKVIRRQVREADVNRLTMKVEPFQEDPQLLDTHLRNLIPPLVESYLESLQRTPRLTPKQGHMPLSHAICQILNLSCKVRGEKVIKGFLNNEPRFLEAILAEYERGDNFRTADGESLPHFILPWTERYVLLIWLSHLMLAPFPLASISSLQSSQELSATFGINLPQEVPGVALRTIAISIAGLKSASKERGAAAKLLVRLCVRPDMQELGLLKACVEWSLSTFTKDQEGVLDIHQYLGILSFLAGLVTSATNEEIGPFLPAIYHTCRKIFDSESMHLVKSSAVARKLIIKTWRSIVVHCLQDSPPEGLDATTVVEEAIEFLLDAVADGDTPVRYSASKALSIVTMKLDPEMAEEVIEAILGSMNENVYWQGSQRNLNGVDSLRWHGLTLTLAHLLYRKAAPATQLPDILNALLLALTFEQRTATGGAIGTNVRDAACFGIWAVARRYTTAELLAVTTPSVRASEHLKVTSILQALAIELLVVACLDPAGNIRRGSSAALQELVGRHPDTVYEGIALVQIVDFHAVGLRERAMCEVATKASQLHRMYWDALFDNLLGWRGSGALDAASRLSASTAIGLLSTNQEPAVCVSMSDEVCKRLQLVKDREVEERQGFIMALATLVKRATPPGTLYGSEVHEQIDSYPDLTHLWDLLGGALNLEEKAFNSPALRPELTASAICHFLGAMSAMSLKRRQAQDASRWGKDMIRLLNLCLHRHEDSVLEAIPDAVRGVGPLTSHATDRPAGLELLVAEWLSKLENEASYNGLRCSGYAIALGAVYSLLDRLESTEACAPRTEQQISIINVLTFRCTAGVAVEARTVALRALDVLLRSYEDPTISSQPLPDEECWRIHAALHVALNDYTITERGDVGSLVRLEALTTTNAAWSANLRINRHGDSQSYFVGRRKHLQADVLRLSLEKLDKMRSRAAHIVEQAKVDDLGPIFSNVSDGVSSYAYFFSALKTLRASTPAEEKEALFVGFVSSAGMGSETVVQNSRAALLDVVATLPDSPNHDADELSLLDVGSCLLNLLKKHLGVDRVLLPLLEVIAFLFDMQVMERLVTTSFNFRALLSYTQKAHFKSSHMQKLHLALDVYRGLACIPSTRHDTISKLASMLLHPFPKIRISAAETLWMATQEKGLKGHDWSQPTKALKPGVETLRVCLL</sequence>
<dbReference type="GO" id="GO:0048487">
    <property type="term" value="F:beta-tubulin binding"/>
    <property type="evidence" value="ECO:0007669"/>
    <property type="project" value="InterPro"/>
</dbReference>
<dbReference type="Pfam" id="PF25767">
    <property type="entry name" value="ARM_TBCD_2nd"/>
    <property type="match status" value="1"/>
</dbReference>
<evidence type="ECO:0000256" key="1">
    <source>
        <dbReference type="ARBA" id="ARBA00023186"/>
    </source>
</evidence>
<feature type="domain" description="Tubulin-folding cofactor D C-terminal" evidence="3">
    <location>
        <begin position="944"/>
        <end position="1118"/>
    </location>
</feature>
<dbReference type="InterPro" id="IPR058033">
    <property type="entry name" value="ARM_TBCD_2nd"/>
</dbReference>
<dbReference type="Pfam" id="PF23579">
    <property type="entry name" value="ARM_TBCD"/>
    <property type="match status" value="1"/>
</dbReference>
<name>A0A6A6VMT9_9PLEO</name>
<evidence type="ECO:0000313" key="5">
    <source>
        <dbReference type="EMBL" id="KAF2750521.1"/>
    </source>
</evidence>
<evidence type="ECO:0000259" key="4">
    <source>
        <dbReference type="Pfam" id="PF25767"/>
    </source>
</evidence>
<feature type="domain" description="Tubulin-folding cofactor D ARM repeats" evidence="4">
    <location>
        <begin position="343"/>
        <end position="550"/>
    </location>
</feature>
<dbReference type="OrthoDB" id="10253476at2759"/>
<dbReference type="GO" id="GO:0005096">
    <property type="term" value="F:GTPase activator activity"/>
    <property type="evidence" value="ECO:0007669"/>
    <property type="project" value="InterPro"/>
</dbReference>
<reference evidence="5" key="1">
    <citation type="journal article" date="2020" name="Stud. Mycol.">
        <title>101 Dothideomycetes genomes: a test case for predicting lifestyles and emergence of pathogens.</title>
        <authorList>
            <person name="Haridas S."/>
            <person name="Albert R."/>
            <person name="Binder M."/>
            <person name="Bloem J."/>
            <person name="Labutti K."/>
            <person name="Salamov A."/>
            <person name="Andreopoulos B."/>
            <person name="Baker S."/>
            <person name="Barry K."/>
            <person name="Bills G."/>
            <person name="Bluhm B."/>
            <person name="Cannon C."/>
            <person name="Castanera R."/>
            <person name="Culley D."/>
            <person name="Daum C."/>
            <person name="Ezra D."/>
            <person name="Gonzalez J."/>
            <person name="Henrissat B."/>
            <person name="Kuo A."/>
            <person name="Liang C."/>
            <person name="Lipzen A."/>
            <person name="Lutzoni F."/>
            <person name="Magnuson J."/>
            <person name="Mondo S."/>
            <person name="Nolan M."/>
            <person name="Ohm R."/>
            <person name="Pangilinan J."/>
            <person name="Park H.-J."/>
            <person name="Ramirez L."/>
            <person name="Alfaro M."/>
            <person name="Sun H."/>
            <person name="Tritt A."/>
            <person name="Yoshinaga Y."/>
            <person name="Zwiers L.-H."/>
            <person name="Turgeon B."/>
            <person name="Goodwin S."/>
            <person name="Spatafora J."/>
            <person name="Crous P."/>
            <person name="Grigoriev I."/>
        </authorList>
    </citation>
    <scope>NUCLEOTIDE SEQUENCE</scope>
    <source>
        <strain evidence="5">CBS 119925</strain>
    </source>
</reference>
<proteinExistence type="predicted"/>
<organism evidence="5 6">
    <name type="scientific">Sporormia fimetaria CBS 119925</name>
    <dbReference type="NCBI Taxonomy" id="1340428"/>
    <lineage>
        <taxon>Eukaryota</taxon>
        <taxon>Fungi</taxon>
        <taxon>Dikarya</taxon>
        <taxon>Ascomycota</taxon>
        <taxon>Pezizomycotina</taxon>
        <taxon>Dothideomycetes</taxon>
        <taxon>Pleosporomycetidae</taxon>
        <taxon>Pleosporales</taxon>
        <taxon>Sporormiaceae</taxon>
        <taxon>Sporormia</taxon>
    </lineage>
</organism>
<accession>A0A6A6VMT9</accession>
<dbReference type="GO" id="GO:0000226">
    <property type="term" value="P:microtubule cytoskeleton organization"/>
    <property type="evidence" value="ECO:0007669"/>
    <property type="project" value="TreeGrafter"/>
</dbReference>
<dbReference type="InterPro" id="IPR016024">
    <property type="entry name" value="ARM-type_fold"/>
</dbReference>
<keyword evidence="1" id="KW-0143">Chaperone</keyword>
<evidence type="ECO:0000259" key="3">
    <source>
        <dbReference type="Pfam" id="PF12612"/>
    </source>
</evidence>